<keyword evidence="11" id="KW-1133">Transmembrane helix</keyword>
<dbReference type="SMART" id="SM00740">
    <property type="entry name" value="PASTA"/>
    <property type="match status" value="3"/>
</dbReference>
<keyword evidence="6 9" id="KW-0067">ATP-binding</keyword>
<dbReference type="NCBIfam" id="NF033483">
    <property type="entry name" value="PknB_PASTA_kin"/>
    <property type="match status" value="1"/>
</dbReference>
<feature type="domain" description="PASTA" evidence="13">
    <location>
        <begin position="361"/>
        <end position="426"/>
    </location>
</feature>
<feature type="domain" description="Protein kinase" evidence="12">
    <location>
        <begin position="10"/>
        <end position="270"/>
    </location>
</feature>
<accession>A0ABW2UXY1</accession>
<keyword evidence="11" id="KW-0812">Transmembrane</keyword>
<feature type="region of interest" description="Disordered" evidence="10">
    <location>
        <begin position="654"/>
        <end position="691"/>
    </location>
</feature>
<proteinExistence type="predicted"/>
<dbReference type="PANTHER" id="PTHR43289:SF34">
    <property type="entry name" value="SERINE_THREONINE-PROTEIN KINASE YBDM-RELATED"/>
    <property type="match status" value="1"/>
</dbReference>
<dbReference type="PROSITE" id="PS51178">
    <property type="entry name" value="PASTA"/>
    <property type="match status" value="3"/>
</dbReference>
<dbReference type="RefSeq" id="WP_138787794.1">
    <property type="nucleotide sequence ID" value="NZ_JBHTGQ010000002.1"/>
</dbReference>
<keyword evidence="4 9" id="KW-0547">Nucleotide-binding</keyword>
<evidence type="ECO:0000256" key="1">
    <source>
        <dbReference type="ARBA" id="ARBA00012513"/>
    </source>
</evidence>
<feature type="transmembrane region" description="Helical" evidence="11">
    <location>
        <begin position="336"/>
        <end position="353"/>
    </location>
</feature>
<dbReference type="Pfam" id="PF03793">
    <property type="entry name" value="PASTA"/>
    <property type="match status" value="2"/>
</dbReference>
<dbReference type="Gene3D" id="3.30.10.20">
    <property type="match status" value="3"/>
</dbReference>
<feature type="domain" description="PASTA" evidence="13">
    <location>
        <begin position="500"/>
        <end position="569"/>
    </location>
</feature>
<feature type="region of interest" description="Disordered" evidence="10">
    <location>
        <begin position="308"/>
        <end position="327"/>
    </location>
</feature>
<dbReference type="Pfam" id="PF00069">
    <property type="entry name" value="Pkinase"/>
    <property type="match status" value="1"/>
</dbReference>
<evidence type="ECO:0000256" key="3">
    <source>
        <dbReference type="ARBA" id="ARBA00022679"/>
    </source>
</evidence>
<reference evidence="15" key="1">
    <citation type="journal article" date="2019" name="Int. J. Syst. Evol. Microbiol.">
        <title>The Global Catalogue of Microorganisms (GCM) 10K type strain sequencing project: providing services to taxonomists for standard genome sequencing and annotation.</title>
        <authorList>
            <consortium name="The Broad Institute Genomics Platform"/>
            <consortium name="The Broad Institute Genome Sequencing Center for Infectious Disease"/>
            <person name="Wu L."/>
            <person name="Ma J."/>
        </authorList>
    </citation>
    <scope>NUCLEOTIDE SEQUENCE [LARGE SCALE GENOMIC DNA]</scope>
    <source>
        <strain evidence="15">JCM 18657</strain>
    </source>
</reference>
<evidence type="ECO:0000256" key="6">
    <source>
        <dbReference type="ARBA" id="ARBA00022840"/>
    </source>
</evidence>
<dbReference type="EC" id="2.7.11.1" evidence="1"/>
<feature type="compositionally biased region" description="Basic and acidic residues" evidence="10">
    <location>
        <begin position="312"/>
        <end position="326"/>
    </location>
</feature>
<feature type="binding site" evidence="9">
    <location>
        <position position="39"/>
    </location>
    <ligand>
        <name>ATP</name>
        <dbReference type="ChEBI" id="CHEBI:30616"/>
    </ligand>
</feature>
<evidence type="ECO:0000313" key="14">
    <source>
        <dbReference type="EMBL" id="MFC7748756.1"/>
    </source>
</evidence>
<dbReference type="EMBL" id="JBHTGQ010000002">
    <property type="protein sequence ID" value="MFC7748756.1"/>
    <property type="molecule type" value="Genomic_DNA"/>
</dbReference>
<feature type="domain" description="PASTA" evidence="13">
    <location>
        <begin position="427"/>
        <end position="499"/>
    </location>
</feature>
<evidence type="ECO:0000313" key="15">
    <source>
        <dbReference type="Proteomes" id="UP001596528"/>
    </source>
</evidence>
<evidence type="ECO:0000256" key="5">
    <source>
        <dbReference type="ARBA" id="ARBA00022777"/>
    </source>
</evidence>
<evidence type="ECO:0000256" key="8">
    <source>
        <dbReference type="ARBA" id="ARBA00048679"/>
    </source>
</evidence>
<evidence type="ECO:0000259" key="12">
    <source>
        <dbReference type="PROSITE" id="PS50011"/>
    </source>
</evidence>
<dbReference type="PROSITE" id="PS50011">
    <property type="entry name" value="PROTEIN_KINASE_DOM"/>
    <property type="match status" value="1"/>
</dbReference>
<protein>
    <recommendedName>
        <fullName evidence="1">non-specific serine/threonine protein kinase</fullName>
        <ecNumber evidence="1">2.7.11.1</ecNumber>
    </recommendedName>
</protein>
<evidence type="ECO:0000259" key="13">
    <source>
        <dbReference type="PROSITE" id="PS51178"/>
    </source>
</evidence>
<comment type="catalytic activity">
    <reaction evidence="7">
        <text>L-threonyl-[protein] + ATP = O-phospho-L-threonyl-[protein] + ADP + H(+)</text>
        <dbReference type="Rhea" id="RHEA:46608"/>
        <dbReference type="Rhea" id="RHEA-COMP:11060"/>
        <dbReference type="Rhea" id="RHEA-COMP:11605"/>
        <dbReference type="ChEBI" id="CHEBI:15378"/>
        <dbReference type="ChEBI" id="CHEBI:30013"/>
        <dbReference type="ChEBI" id="CHEBI:30616"/>
        <dbReference type="ChEBI" id="CHEBI:61977"/>
        <dbReference type="ChEBI" id="CHEBI:456216"/>
        <dbReference type="EC" id="2.7.11.1"/>
    </reaction>
</comment>
<dbReference type="CDD" id="cd14014">
    <property type="entry name" value="STKc_PknB_like"/>
    <property type="match status" value="1"/>
</dbReference>
<dbReference type="PROSITE" id="PS00107">
    <property type="entry name" value="PROTEIN_KINASE_ATP"/>
    <property type="match status" value="1"/>
</dbReference>
<organism evidence="14 15">
    <name type="scientific">Paenibacillus thermoaerophilus</name>
    <dbReference type="NCBI Taxonomy" id="1215385"/>
    <lineage>
        <taxon>Bacteria</taxon>
        <taxon>Bacillati</taxon>
        <taxon>Bacillota</taxon>
        <taxon>Bacilli</taxon>
        <taxon>Bacillales</taxon>
        <taxon>Paenibacillaceae</taxon>
        <taxon>Paenibacillus</taxon>
    </lineage>
</organism>
<name>A0ABW2UXY1_9BACL</name>
<dbReference type="Gene3D" id="1.10.510.10">
    <property type="entry name" value="Transferase(Phosphotransferase) domain 1"/>
    <property type="match status" value="1"/>
</dbReference>
<dbReference type="InterPro" id="IPR005543">
    <property type="entry name" value="PASTA_dom"/>
</dbReference>
<evidence type="ECO:0000256" key="4">
    <source>
        <dbReference type="ARBA" id="ARBA00022741"/>
    </source>
</evidence>
<evidence type="ECO:0000256" key="10">
    <source>
        <dbReference type="SAM" id="MobiDB-lite"/>
    </source>
</evidence>
<dbReference type="SMART" id="SM00220">
    <property type="entry name" value="S_TKc"/>
    <property type="match status" value="1"/>
</dbReference>
<dbReference type="InterPro" id="IPR000719">
    <property type="entry name" value="Prot_kinase_dom"/>
</dbReference>
<dbReference type="InterPro" id="IPR008271">
    <property type="entry name" value="Ser/Thr_kinase_AS"/>
</dbReference>
<dbReference type="InterPro" id="IPR011009">
    <property type="entry name" value="Kinase-like_dom_sf"/>
</dbReference>
<evidence type="ECO:0000256" key="11">
    <source>
        <dbReference type="SAM" id="Phobius"/>
    </source>
</evidence>
<sequence length="691" mass="76129">MTDEILGGRYQLLERVGGGGMAVVYKAQDRLLNRYVAVKVLRQQYVHDEEFIQRFRREAQSAASLSHPNVVSIYDVGQQGEVHYIVMEYVEGTTLNALIKERAPLPVEEAVHIASQICDALDHAHTNGIIHRDIKPHNILIGRNGRVKVTDFGIAKAADSSQLTQTGSVVGSVHYFSPEHAKGVAAGAQSDIYSLGIVMYQMLTGSLPFSGESPISVALKHLQENVEDPRTLNPLIPQSVENIILRSMRKSQEERYRSARQMLDDLEVCLTPERRNEPKLSFSPVYAYDPETGDGDDEQTRIMPAIRGAAEAGERKEQERRPERGESSMPRWMKPILWLVFVVGLLGLLWWGMQTLLDRLTPEERQVPSVIGMLQADAEQAIRDADLIPVIKEEPHKEMEKGRVFDQKPGPMLVNINSTVTLYVSTGSELQEIPDLVGHKLEDVLNVDLPTAGLSKENVKTEDVFSDKPEGVVVEQTPKAGEMYDPEDKSLLIKLKVSKGPEKITMPDLSGRTLDQANVILQQHKLVLPHDAVEEAPSLTVPKGQIWKQEPRAGEQVKPGQSVTLLLVSAGAPADAAQGDIQIQINPLKEGQKSEVTIRYSDAQHESMTEWGKRTIDKPIAVTVPVTVTRDKPAVIEVLLDGNVVSRITKTYSDLTGDRAANAQPADQTNQGSVPPGSPKATPSASPEGAR</sequence>
<dbReference type="SUPFAM" id="SSF56112">
    <property type="entry name" value="Protein kinase-like (PK-like)"/>
    <property type="match status" value="1"/>
</dbReference>
<dbReference type="GO" id="GO:0016301">
    <property type="term" value="F:kinase activity"/>
    <property type="evidence" value="ECO:0007669"/>
    <property type="project" value="UniProtKB-KW"/>
</dbReference>
<comment type="catalytic activity">
    <reaction evidence="8">
        <text>L-seryl-[protein] + ATP = O-phospho-L-seryl-[protein] + ADP + H(+)</text>
        <dbReference type="Rhea" id="RHEA:17989"/>
        <dbReference type="Rhea" id="RHEA-COMP:9863"/>
        <dbReference type="Rhea" id="RHEA-COMP:11604"/>
        <dbReference type="ChEBI" id="CHEBI:15378"/>
        <dbReference type="ChEBI" id="CHEBI:29999"/>
        <dbReference type="ChEBI" id="CHEBI:30616"/>
        <dbReference type="ChEBI" id="CHEBI:83421"/>
        <dbReference type="ChEBI" id="CHEBI:456216"/>
        <dbReference type="EC" id="2.7.11.1"/>
    </reaction>
</comment>
<keyword evidence="15" id="KW-1185">Reference proteome</keyword>
<keyword evidence="5 14" id="KW-0418">Kinase</keyword>
<evidence type="ECO:0000256" key="9">
    <source>
        <dbReference type="PROSITE-ProRule" id="PRU10141"/>
    </source>
</evidence>
<comment type="caution">
    <text evidence="14">The sequence shown here is derived from an EMBL/GenBank/DDBJ whole genome shotgun (WGS) entry which is preliminary data.</text>
</comment>
<keyword evidence="11" id="KW-0472">Membrane</keyword>
<dbReference type="Proteomes" id="UP001596528">
    <property type="component" value="Unassembled WGS sequence"/>
</dbReference>
<evidence type="ECO:0000256" key="2">
    <source>
        <dbReference type="ARBA" id="ARBA00022527"/>
    </source>
</evidence>
<dbReference type="PANTHER" id="PTHR43289">
    <property type="entry name" value="MITOGEN-ACTIVATED PROTEIN KINASE KINASE KINASE 20-RELATED"/>
    <property type="match status" value="1"/>
</dbReference>
<keyword evidence="2" id="KW-0723">Serine/threonine-protein kinase</keyword>
<dbReference type="Gene3D" id="3.30.200.20">
    <property type="entry name" value="Phosphorylase Kinase, domain 1"/>
    <property type="match status" value="1"/>
</dbReference>
<dbReference type="PROSITE" id="PS00108">
    <property type="entry name" value="PROTEIN_KINASE_ST"/>
    <property type="match status" value="1"/>
</dbReference>
<dbReference type="CDD" id="cd06577">
    <property type="entry name" value="PASTA_pknB"/>
    <property type="match status" value="3"/>
</dbReference>
<gene>
    <name evidence="14" type="primary">pknB</name>
    <name evidence="14" type="ORF">ACFQWB_02190</name>
</gene>
<dbReference type="InterPro" id="IPR017441">
    <property type="entry name" value="Protein_kinase_ATP_BS"/>
</dbReference>
<evidence type="ECO:0000256" key="7">
    <source>
        <dbReference type="ARBA" id="ARBA00047899"/>
    </source>
</evidence>
<keyword evidence="3" id="KW-0808">Transferase</keyword>